<reference evidence="1" key="1">
    <citation type="journal article" date="2023" name="Mol. Phylogenet. Evol.">
        <title>Genome-scale phylogeny and comparative genomics of the fungal order Sordariales.</title>
        <authorList>
            <person name="Hensen N."/>
            <person name="Bonometti L."/>
            <person name="Westerberg I."/>
            <person name="Brannstrom I.O."/>
            <person name="Guillou S."/>
            <person name="Cros-Aarteil S."/>
            <person name="Calhoun S."/>
            <person name="Haridas S."/>
            <person name="Kuo A."/>
            <person name="Mondo S."/>
            <person name="Pangilinan J."/>
            <person name="Riley R."/>
            <person name="LaButti K."/>
            <person name="Andreopoulos B."/>
            <person name="Lipzen A."/>
            <person name="Chen C."/>
            <person name="Yan M."/>
            <person name="Daum C."/>
            <person name="Ng V."/>
            <person name="Clum A."/>
            <person name="Steindorff A."/>
            <person name="Ohm R.A."/>
            <person name="Martin F."/>
            <person name="Silar P."/>
            <person name="Natvig D.O."/>
            <person name="Lalanne C."/>
            <person name="Gautier V."/>
            <person name="Ament-Velasquez S.L."/>
            <person name="Kruys A."/>
            <person name="Hutchinson M.I."/>
            <person name="Powell A.J."/>
            <person name="Barry K."/>
            <person name="Miller A.N."/>
            <person name="Grigoriev I.V."/>
            <person name="Debuchy R."/>
            <person name="Gladieux P."/>
            <person name="Hiltunen Thoren M."/>
            <person name="Johannesson H."/>
        </authorList>
    </citation>
    <scope>NUCLEOTIDE SEQUENCE</scope>
    <source>
        <strain evidence="1">CBS 532.94</strain>
    </source>
</reference>
<dbReference type="Proteomes" id="UP001303760">
    <property type="component" value="Unassembled WGS sequence"/>
</dbReference>
<dbReference type="EMBL" id="MU860037">
    <property type="protein sequence ID" value="KAK4240594.1"/>
    <property type="molecule type" value="Genomic_DNA"/>
</dbReference>
<name>A0AAN7CEI1_9PEZI</name>
<comment type="caution">
    <text evidence="1">The sequence shown here is derived from an EMBL/GenBank/DDBJ whole genome shotgun (WGS) entry which is preliminary data.</text>
</comment>
<evidence type="ECO:0000313" key="2">
    <source>
        <dbReference type="Proteomes" id="UP001303760"/>
    </source>
</evidence>
<reference evidence="1" key="2">
    <citation type="submission" date="2023-05" db="EMBL/GenBank/DDBJ databases">
        <authorList>
            <consortium name="Lawrence Berkeley National Laboratory"/>
            <person name="Steindorff A."/>
            <person name="Hensen N."/>
            <person name="Bonometti L."/>
            <person name="Westerberg I."/>
            <person name="Brannstrom I.O."/>
            <person name="Guillou S."/>
            <person name="Cros-Aarteil S."/>
            <person name="Calhoun S."/>
            <person name="Haridas S."/>
            <person name="Kuo A."/>
            <person name="Mondo S."/>
            <person name="Pangilinan J."/>
            <person name="Riley R."/>
            <person name="Labutti K."/>
            <person name="Andreopoulos B."/>
            <person name="Lipzen A."/>
            <person name="Chen C."/>
            <person name="Yanf M."/>
            <person name="Daum C."/>
            <person name="Ng V."/>
            <person name="Clum A."/>
            <person name="Ohm R."/>
            <person name="Martin F."/>
            <person name="Silar P."/>
            <person name="Natvig D."/>
            <person name="Lalanne C."/>
            <person name="Gautier V."/>
            <person name="Ament-Velasquez S.L."/>
            <person name="Kruys A."/>
            <person name="Hutchinson M.I."/>
            <person name="Powell A.J."/>
            <person name="Barry K."/>
            <person name="Miller A.N."/>
            <person name="Grigoriev I.V."/>
            <person name="Debuchy R."/>
            <person name="Gladieux P."/>
            <person name="Thoren M.H."/>
            <person name="Johannesson H."/>
        </authorList>
    </citation>
    <scope>NUCLEOTIDE SEQUENCE</scope>
    <source>
        <strain evidence="1">CBS 532.94</strain>
    </source>
</reference>
<keyword evidence="2" id="KW-1185">Reference proteome</keyword>
<sequence length="159" mass="17947">MHIEGTTRVQTISCVCLYLQSDTLRFLPPLSASLANPKECRLPRYLALAWDRDALPPPQLGMGRGAFRSTKSVVLVPKMHILTEALMRIMARDLETRVGSCCVSHFLYIPIYVEKRGILDISLLPELFEEVYKEMGASVPTDVMKARMKLRRNLGVPLC</sequence>
<accession>A0AAN7CEI1</accession>
<protein>
    <submittedName>
        <fullName evidence="1">Uncharacterized protein</fullName>
    </submittedName>
</protein>
<gene>
    <name evidence="1" type="ORF">C8A03DRAFT_13093</name>
</gene>
<proteinExistence type="predicted"/>
<evidence type="ECO:0000313" key="1">
    <source>
        <dbReference type="EMBL" id="KAK4240594.1"/>
    </source>
</evidence>
<dbReference type="AlphaFoldDB" id="A0AAN7CEI1"/>
<organism evidence="1 2">
    <name type="scientific">Achaetomium macrosporum</name>
    <dbReference type="NCBI Taxonomy" id="79813"/>
    <lineage>
        <taxon>Eukaryota</taxon>
        <taxon>Fungi</taxon>
        <taxon>Dikarya</taxon>
        <taxon>Ascomycota</taxon>
        <taxon>Pezizomycotina</taxon>
        <taxon>Sordariomycetes</taxon>
        <taxon>Sordariomycetidae</taxon>
        <taxon>Sordariales</taxon>
        <taxon>Chaetomiaceae</taxon>
        <taxon>Achaetomium</taxon>
    </lineage>
</organism>